<comment type="similarity">
    <text evidence="3">Belongs to the CFAP36 family.</text>
</comment>
<evidence type="ECO:0000256" key="7">
    <source>
        <dbReference type="ARBA" id="ARBA00023069"/>
    </source>
</evidence>
<evidence type="ECO:0000256" key="2">
    <source>
        <dbReference type="ARBA" id="ARBA00004496"/>
    </source>
</evidence>
<dbReference type="PANTHER" id="PTHR21532:SF0">
    <property type="entry name" value="CILIA- AND FLAGELLA-ASSOCIATED PROTEIN 36"/>
    <property type="match status" value="1"/>
</dbReference>
<evidence type="ECO:0000256" key="6">
    <source>
        <dbReference type="ARBA" id="ARBA00023054"/>
    </source>
</evidence>
<evidence type="ECO:0000256" key="11">
    <source>
        <dbReference type="SAM" id="MobiDB-lite"/>
    </source>
</evidence>
<dbReference type="InterPro" id="IPR023379">
    <property type="entry name" value="BART_dom"/>
</dbReference>
<dbReference type="GO" id="GO:0097546">
    <property type="term" value="C:ciliary base"/>
    <property type="evidence" value="ECO:0007669"/>
    <property type="project" value="TreeGrafter"/>
</dbReference>
<dbReference type="OrthoDB" id="272687at2759"/>
<protein>
    <recommendedName>
        <fullName evidence="4">Cilia- and flagella-associated protein 36</fullName>
    </recommendedName>
    <alternativeName>
        <fullName evidence="9">Coiled-coil domain-containing protein 104</fullName>
    </alternativeName>
</protein>
<dbReference type="GeneID" id="40316206"/>
<dbReference type="RefSeq" id="XP_029230329.1">
    <property type="nucleotide sequence ID" value="XM_029369520.1"/>
</dbReference>
<evidence type="ECO:0000256" key="10">
    <source>
        <dbReference type="SAM" id="Coils"/>
    </source>
</evidence>
<dbReference type="GO" id="GO:0005930">
    <property type="term" value="C:axoneme"/>
    <property type="evidence" value="ECO:0007669"/>
    <property type="project" value="TreeGrafter"/>
</dbReference>
<evidence type="ECO:0000256" key="4">
    <source>
        <dbReference type="ARBA" id="ARBA00021815"/>
    </source>
</evidence>
<keyword evidence="14" id="KW-1185">Reference proteome</keyword>
<evidence type="ECO:0000256" key="3">
    <source>
        <dbReference type="ARBA" id="ARBA00007460"/>
    </source>
</evidence>
<dbReference type="EMBL" id="MKKU01000107">
    <property type="protein sequence ID" value="RNF24076.1"/>
    <property type="molecule type" value="Genomic_DNA"/>
</dbReference>
<dbReference type="AlphaFoldDB" id="A0A422Q288"/>
<evidence type="ECO:0000259" key="12">
    <source>
        <dbReference type="Pfam" id="PF11527"/>
    </source>
</evidence>
<feature type="region of interest" description="Disordered" evidence="11">
    <location>
        <begin position="380"/>
        <end position="412"/>
    </location>
</feature>
<feature type="region of interest" description="Disordered" evidence="11">
    <location>
        <begin position="338"/>
        <end position="359"/>
    </location>
</feature>
<evidence type="ECO:0000256" key="9">
    <source>
        <dbReference type="ARBA" id="ARBA00031593"/>
    </source>
</evidence>
<evidence type="ECO:0000256" key="5">
    <source>
        <dbReference type="ARBA" id="ARBA00022490"/>
    </source>
</evidence>
<feature type="region of interest" description="Disordered" evidence="11">
    <location>
        <begin position="275"/>
        <end position="317"/>
    </location>
</feature>
<dbReference type="PANTHER" id="PTHR21532">
    <property type="entry name" value="PHOSPHODIESTERASE HL"/>
    <property type="match status" value="1"/>
</dbReference>
<keyword evidence="8" id="KW-0966">Cell projection</keyword>
<keyword evidence="7" id="KW-0969">Cilium</keyword>
<evidence type="ECO:0000256" key="8">
    <source>
        <dbReference type="ARBA" id="ARBA00023273"/>
    </source>
</evidence>
<evidence type="ECO:0000256" key="1">
    <source>
        <dbReference type="ARBA" id="ARBA00004138"/>
    </source>
</evidence>
<comment type="subcellular location">
    <subcellularLocation>
        <location evidence="1">Cell projection</location>
        <location evidence="1">Cilium</location>
    </subcellularLocation>
    <subcellularLocation>
        <location evidence="2">Cytoplasm</location>
    </subcellularLocation>
</comment>
<evidence type="ECO:0000313" key="14">
    <source>
        <dbReference type="Proteomes" id="UP000284403"/>
    </source>
</evidence>
<reference evidence="13 14" key="1">
    <citation type="journal article" date="2018" name="BMC Genomics">
        <title>Genomic comparison of Trypanosoma conorhini and Trypanosoma rangeli to Trypanosoma cruzi strains of high and low virulence.</title>
        <authorList>
            <person name="Bradwell K.R."/>
            <person name="Koparde V.N."/>
            <person name="Matveyev A.V."/>
            <person name="Serrano M.G."/>
            <person name="Alves J.M."/>
            <person name="Parikh H."/>
            <person name="Huang B."/>
            <person name="Lee V."/>
            <person name="Espinosa-Alvarez O."/>
            <person name="Ortiz P.A."/>
            <person name="Costa-Martins A.G."/>
            <person name="Teixeira M.M."/>
            <person name="Buck G.A."/>
        </authorList>
    </citation>
    <scope>NUCLEOTIDE SEQUENCE [LARGE SCALE GENOMIC DNA]</scope>
    <source>
        <strain evidence="13 14">025E</strain>
    </source>
</reference>
<dbReference type="Gene3D" id="1.20.1520.10">
    <property type="entry name" value="ADP-ribosylation factor-like 2-binding protein, domain"/>
    <property type="match status" value="1"/>
</dbReference>
<feature type="coiled-coil region" evidence="10">
    <location>
        <begin position="221"/>
        <end position="248"/>
    </location>
</feature>
<proteinExistence type="inferred from homology"/>
<dbReference type="InterPro" id="IPR038888">
    <property type="entry name" value="CFAP36"/>
</dbReference>
<keyword evidence="6 10" id="KW-0175">Coiled coil</keyword>
<feature type="compositionally biased region" description="Basic and acidic residues" evidence="11">
    <location>
        <begin position="380"/>
        <end position="391"/>
    </location>
</feature>
<dbReference type="Proteomes" id="UP000284403">
    <property type="component" value="Unassembled WGS sequence"/>
</dbReference>
<keyword evidence="5" id="KW-0963">Cytoplasm</keyword>
<feature type="compositionally biased region" description="Low complexity" evidence="11">
    <location>
        <begin position="277"/>
        <end position="302"/>
    </location>
</feature>
<sequence length="432" mass="48135">MADEGWIIESIVQFTHSPLWRTPIDNFIDDNCFLFSDDAEMKVEQTEVHLAFRKLADDLITAFVEELGVPLETVLEVVHRYVNGQTPLQQPAEQFLSNMFYMDDFRSFHKMMLRRNIQLDILASRALQRQQEGLSGEASPEEEAAMDEEEALRLAIKASLEDETTARRMMELEDVQIQEALALSIAAEEERARRERGGTARDGVKKEATEVEMTGVEHAVKENLNNSVEEKENVIEKLEARALEVRKETLMRSVGATQKLPPSSLDVHPAGQVHATAAASNQQPEAPSAPASATAKPPAKNVAPPPPVPHAKGIGFKTLPSIQPSFKQLETVVMGTATPPAPQPGKQPVNTPAPAVSPPTLEEMEERARHMREQREKILMRNKANREKELNDYSAGGVKAKVKPSSIQEGHKQMTLELARRLREDIVREATK</sequence>
<dbReference type="Pfam" id="PF11527">
    <property type="entry name" value="ARL2_Bind_BART"/>
    <property type="match status" value="1"/>
</dbReference>
<dbReference type="InterPro" id="IPR042541">
    <property type="entry name" value="BART_sf"/>
</dbReference>
<evidence type="ECO:0000313" key="13">
    <source>
        <dbReference type="EMBL" id="RNF24076.1"/>
    </source>
</evidence>
<name>A0A422Q288_9TRYP</name>
<organism evidence="13 14">
    <name type="scientific">Trypanosoma conorhini</name>
    <dbReference type="NCBI Taxonomy" id="83891"/>
    <lineage>
        <taxon>Eukaryota</taxon>
        <taxon>Discoba</taxon>
        <taxon>Euglenozoa</taxon>
        <taxon>Kinetoplastea</taxon>
        <taxon>Metakinetoplastina</taxon>
        <taxon>Trypanosomatida</taxon>
        <taxon>Trypanosomatidae</taxon>
        <taxon>Trypanosoma</taxon>
    </lineage>
</organism>
<feature type="domain" description="BART" evidence="12">
    <location>
        <begin position="4"/>
        <end position="120"/>
    </location>
</feature>
<gene>
    <name evidence="13" type="ORF">Tco025E_02595</name>
</gene>
<comment type="caution">
    <text evidence="13">The sequence shown here is derived from an EMBL/GenBank/DDBJ whole genome shotgun (WGS) entry which is preliminary data.</text>
</comment>
<accession>A0A422Q288</accession>